<accession>A0A645G3K6</accession>
<organism evidence="1">
    <name type="scientific">bioreactor metagenome</name>
    <dbReference type="NCBI Taxonomy" id="1076179"/>
    <lineage>
        <taxon>unclassified sequences</taxon>
        <taxon>metagenomes</taxon>
        <taxon>ecological metagenomes</taxon>
    </lineage>
</organism>
<dbReference type="EMBL" id="VSSQ01069439">
    <property type="protein sequence ID" value="MPN21451.1"/>
    <property type="molecule type" value="Genomic_DNA"/>
</dbReference>
<comment type="caution">
    <text evidence="1">The sequence shown here is derived from an EMBL/GenBank/DDBJ whole genome shotgun (WGS) entry which is preliminary data.</text>
</comment>
<proteinExistence type="predicted"/>
<reference evidence="1" key="1">
    <citation type="submission" date="2019-08" db="EMBL/GenBank/DDBJ databases">
        <authorList>
            <person name="Kucharzyk K."/>
            <person name="Murdoch R.W."/>
            <person name="Higgins S."/>
            <person name="Loffler F."/>
        </authorList>
    </citation>
    <scope>NUCLEOTIDE SEQUENCE</scope>
</reference>
<sequence length="148" mass="16294">MGCAQIQLYPMQARNRLRSFAGISRQAVGYVRDAGKGDRTADCACRCQVYCWHHLNSNAVHFDFDIVIPPGHIAPVGVKSCITGVHGIKGKCLPEARFFIFTVRPHTQACAAVTVVIKNGHHTAGKGWIIRELYDHIPVDSAITKIMP</sequence>
<protein>
    <submittedName>
        <fullName evidence="1">Uncharacterized protein</fullName>
    </submittedName>
</protein>
<evidence type="ECO:0000313" key="1">
    <source>
        <dbReference type="EMBL" id="MPN21451.1"/>
    </source>
</evidence>
<name>A0A645G3K6_9ZZZZ</name>
<dbReference type="AlphaFoldDB" id="A0A645G3K6"/>
<gene>
    <name evidence="1" type="ORF">SDC9_168830</name>
</gene>